<evidence type="ECO:0000256" key="2">
    <source>
        <dbReference type="ARBA" id="ARBA00006730"/>
    </source>
</evidence>
<protein>
    <submittedName>
        <fullName evidence="7">D-amino-acid oxidase</fullName>
    </submittedName>
</protein>
<evidence type="ECO:0000313" key="8">
    <source>
        <dbReference type="Proteomes" id="UP000036947"/>
    </source>
</evidence>
<dbReference type="PANTHER" id="PTHR11530">
    <property type="entry name" value="D-AMINO ACID OXIDASE"/>
    <property type="match status" value="1"/>
</dbReference>
<dbReference type="STRING" id="1163406.A0A0L0N9U1"/>
<dbReference type="Proteomes" id="UP000036947">
    <property type="component" value="Unassembled WGS sequence"/>
</dbReference>
<sequence>MSSSSHPTVIVIGAGIIGLACALKLQAKLAEREGTRYVHVLLVAREWPGSIPGAPSTHSADYASMWAGAHVRPIPATTPQLQREAAWLKQAAAEFSRQVEAEPWCGVTRTGGVEFLEAPDRGYRSQDAGGFERESGLRGFRKLSPSELPEGVSLGFEYETFCVNSPLYCEHLLRKFLLQGGKTVQRELKSEWEAFTLRENVLFIVNASGTGFGDPKCFPTRGQTVVTNLSDIIKTVTRQNKDGSWSFLIPRFFNGGTIVGGTKEPGDWRTEPDAATRNRLLAAGLTIEPYAHDTPRSNAESPENVKVVSDVVGRRPTREGGMRLEVEERALVQHNRESTTGGVIHAYGAGGRGYEISWGVASEVVAPAGPLLEPNNLEAKL</sequence>
<feature type="domain" description="FAD dependent oxidoreductase" evidence="6">
    <location>
        <begin position="9"/>
        <end position="364"/>
    </location>
</feature>
<comment type="caution">
    <text evidence="7">The sequence shown here is derived from an EMBL/GenBank/DDBJ whole genome shotgun (WGS) entry which is preliminary data.</text>
</comment>
<keyword evidence="3" id="KW-0285">Flavoprotein</keyword>
<comment type="similarity">
    <text evidence="2">Belongs to the DAMOX/DASOX family.</text>
</comment>
<evidence type="ECO:0000259" key="6">
    <source>
        <dbReference type="Pfam" id="PF01266"/>
    </source>
</evidence>
<dbReference type="PANTHER" id="PTHR11530:SF26">
    <property type="entry name" value="FAD DEPENDENT OXIDOREDUCTASE SUPERFAMILY (AFU_ORTHOLOGUE AFUA_5G13940)"/>
    <property type="match status" value="1"/>
</dbReference>
<evidence type="ECO:0000256" key="3">
    <source>
        <dbReference type="ARBA" id="ARBA00022630"/>
    </source>
</evidence>
<dbReference type="GO" id="GO:0005737">
    <property type="term" value="C:cytoplasm"/>
    <property type="evidence" value="ECO:0007669"/>
    <property type="project" value="TreeGrafter"/>
</dbReference>
<organism evidence="7 8">
    <name type="scientific">Tolypocladium ophioglossoides (strain CBS 100239)</name>
    <name type="common">Snaketongue truffleclub</name>
    <name type="synonym">Elaphocordyceps ophioglossoides</name>
    <dbReference type="NCBI Taxonomy" id="1163406"/>
    <lineage>
        <taxon>Eukaryota</taxon>
        <taxon>Fungi</taxon>
        <taxon>Dikarya</taxon>
        <taxon>Ascomycota</taxon>
        <taxon>Pezizomycotina</taxon>
        <taxon>Sordariomycetes</taxon>
        <taxon>Hypocreomycetidae</taxon>
        <taxon>Hypocreales</taxon>
        <taxon>Ophiocordycipitaceae</taxon>
        <taxon>Tolypocladium</taxon>
    </lineage>
</organism>
<dbReference type="EMBL" id="LFRF01000011">
    <property type="protein sequence ID" value="KND90826.1"/>
    <property type="molecule type" value="Genomic_DNA"/>
</dbReference>
<dbReference type="PIRSF" id="PIRSF000189">
    <property type="entry name" value="D-aa_oxidase"/>
    <property type="match status" value="1"/>
</dbReference>
<keyword evidence="5" id="KW-0560">Oxidoreductase</keyword>
<dbReference type="GO" id="GO:0003884">
    <property type="term" value="F:D-amino-acid oxidase activity"/>
    <property type="evidence" value="ECO:0007669"/>
    <property type="project" value="InterPro"/>
</dbReference>
<dbReference type="InterPro" id="IPR006181">
    <property type="entry name" value="D-amino_acid_oxidase_CS"/>
</dbReference>
<dbReference type="PROSITE" id="PS00677">
    <property type="entry name" value="DAO"/>
    <property type="match status" value="1"/>
</dbReference>
<name>A0A0L0N9U1_TOLOC</name>
<dbReference type="GO" id="GO:0019478">
    <property type="term" value="P:D-amino acid catabolic process"/>
    <property type="evidence" value="ECO:0007669"/>
    <property type="project" value="TreeGrafter"/>
</dbReference>
<dbReference type="Gene3D" id="3.40.50.720">
    <property type="entry name" value="NAD(P)-binding Rossmann-like Domain"/>
    <property type="match status" value="1"/>
</dbReference>
<dbReference type="AlphaFoldDB" id="A0A0L0N9U1"/>
<dbReference type="OrthoDB" id="2015447at2759"/>
<dbReference type="GO" id="GO:0071949">
    <property type="term" value="F:FAD binding"/>
    <property type="evidence" value="ECO:0007669"/>
    <property type="project" value="InterPro"/>
</dbReference>
<reference evidence="7 8" key="1">
    <citation type="journal article" date="2015" name="BMC Genomics">
        <title>The genome of the truffle-parasite Tolypocladium ophioglossoides and the evolution of antifungal peptaibiotics.</title>
        <authorList>
            <person name="Quandt C.A."/>
            <person name="Bushley K.E."/>
            <person name="Spatafora J.W."/>
        </authorList>
    </citation>
    <scope>NUCLEOTIDE SEQUENCE [LARGE SCALE GENOMIC DNA]</scope>
    <source>
        <strain evidence="7 8">CBS 100239</strain>
    </source>
</reference>
<evidence type="ECO:0000256" key="4">
    <source>
        <dbReference type="ARBA" id="ARBA00022827"/>
    </source>
</evidence>
<dbReference type="Gene3D" id="3.30.9.10">
    <property type="entry name" value="D-Amino Acid Oxidase, subunit A, domain 2"/>
    <property type="match status" value="1"/>
</dbReference>
<dbReference type="SUPFAM" id="SSF51971">
    <property type="entry name" value="Nucleotide-binding domain"/>
    <property type="match status" value="1"/>
</dbReference>
<keyword evidence="4" id="KW-0274">FAD</keyword>
<keyword evidence="8" id="KW-1185">Reference proteome</keyword>
<accession>A0A0L0N9U1</accession>
<proteinExistence type="inferred from homology"/>
<comment type="cofactor">
    <cofactor evidence="1">
        <name>FAD</name>
        <dbReference type="ChEBI" id="CHEBI:57692"/>
    </cofactor>
</comment>
<gene>
    <name evidence="7" type="ORF">TOPH_04630</name>
</gene>
<evidence type="ECO:0000256" key="5">
    <source>
        <dbReference type="ARBA" id="ARBA00023002"/>
    </source>
</evidence>
<evidence type="ECO:0000313" key="7">
    <source>
        <dbReference type="EMBL" id="KND90826.1"/>
    </source>
</evidence>
<dbReference type="Pfam" id="PF01266">
    <property type="entry name" value="DAO"/>
    <property type="match status" value="1"/>
</dbReference>
<dbReference type="InterPro" id="IPR006076">
    <property type="entry name" value="FAD-dep_OxRdtase"/>
</dbReference>
<evidence type="ECO:0000256" key="1">
    <source>
        <dbReference type="ARBA" id="ARBA00001974"/>
    </source>
</evidence>
<dbReference type="SUPFAM" id="SSF54373">
    <property type="entry name" value="FAD-linked reductases, C-terminal domain"/>
    <property type="match status" value="1"/>
</dbReference>
<dbReference type="InterPro" id="IPR023209">
    <property type="entry name" value="DAO"/>
</dbReference>